<dbReference type="GO" id="GO:0046036">
    <property type="term" value="P:CTP metabolic process"/>
    <property type="evidence" value="ECO:0007669"/>
    <property type="project" value="TreeGrafter"/>
</dbReference>
<dbReference type="GO" id="GO:0045134">
    <property type="term" value="F:UDP phosphatase activity"/>
    <property type="evidence" value="ECO:0007669"/>
    <property type="project" value="TreeGrafter"/>
</dbReference>
<dbReference type="GO" id="GO:0016020">
    <property type="term" value="C:membrane"/>
    <property type="evidence" value="ECO:0007669"/>
    <property type="project" value="TreeGrafter"/>
</dbReference>
<dbReference type="Gene3D" id="3.30.420.150">
    <property type="entry name" value="Exopolyphosphatase. Domain 2"/>
    <property type="match status" value="1"/>
</dbReference>
<keyword evidence="6" id="KW-0472">Membrane</keyword>
<evidence type="ECO:0000313" key="8">
    <source>
        <dbReference type="Proteomes" id="UP001162480"/>
    </source>
</evidence>
<dbReference type="Pfam" id="PF01150">
    <property type="entry name" value="GDA1_CD39"/>
    <property type="match status" value="1"/>
</dbReference>
<dbReference type="PANTHER" id="PTHR11782">
    <property type="entry name" value="ADENOSINE/GUANOSINE DIPHOSPHATASE"/>
    <property type="match status" value="1"/>
</dbReference>
<dbReference type="InterPro" id="IPR036397">
    <property type="entry name" value="RNaseH_sf"/>
</dbReference>
<sequence length="769" mass="87724">MFIAVISRDVPGGKVGFWPVAEQRQYVRNSRYHQRGDPYWSDLSCDGAFFCRTLDVDILPACEKHGIRILQMDNARPHIVNNLDASIAEVMARHPTVQLLLQPPQSPDLNPLEEGIFKVLVDKVELKNPTTRHELHEAVLQSWEELSERKIRGCIQHQTRVRRQIVDCRGGHRHIHMARITCSWCRYLTSTPSTPVTVTLSLKCVIIVVILLVLYTIALIMFLELRHSNIYHTPSIHKHQKLDSIYPSLVSAASSYGSFQQNAGDDHGSSSTQRYHYGIVIDCGSSGSRVYVYQWPTHSGNPNELLYITQLRETSGEPVVKKITPGLSTFASNPSAASKYLHPLLSYAAKNIPEVKHSETLLYILATAGMRVLPASAQASILEELQTSIPKYFKFVVAKNNFEVITGKQEGVYGWIAVNYILNKFAHGIEDHPLVVVDVSSQTGSVTPHIRRRTVGVIDMGGGSMQIAFEVTKSVKFDFTKEDLAKDLMAEFNLGCRSFDLDHNYQLYVSTFLGFGANSARRRYEEMLLNDGTNSSQGFDKLSPVPDPCLPLGLLYTSATNTQQKTFFIGLGDYALCRRNLFPLLNVTVPCQKKPCSMNGIYQSDINFHNSEFYGFSEFWYSMEDVYRIGGHYNADIFDKISIKHCSTRWAKLEEWFLKKLYPKSDILRLKLQCFKAAWMSLVLHDGLKFPRTYRHFYSTQKIDGKDVQWTLGALIHRTRYLPLREIEQMSPHQKGHASNWNFNHSYHFYYEYLIGEIQRHLFAIVTIQ</sequence>
<dbReference type="GO" id="GO:0005524">
    <property type="term" value="F:ATP binding"/>
    <property type="evidence" value="ECO:0007669"/>
    <property type="project" value="UniProtKB-KW"/>
</dbReference>
<keyword evidence="6" id="KW-1133">Transmembrane helix</keyword>
<reference evidence="7" key="1">
    <citation type="submission" date="2023-08" db="EMBL/GenBank/DDBJ databases">
        <authorList>
            <person name="Alioto T."/>
            <person name="Alioto T."/>
            <person name="Gomez Garrido J."/>
        </authorList>
    </citation>
    <scope>NUCLEOTIDE SEQUENCE</scope>
</reference>
<dbReference type="CDD" id="cd24045">
    <property type="entry name" value="ASKHA_NBD_NTPDase4-like"/>
    <property type="match status" value="1"/>
</dbReference>
<organism evidence="7 8">
    <name type="scientific">Octopus vulgaris</name>
    <name type="common">Common octopus</name>
    <dbReference type="NCBI Taxonomy" id="6645"/>
    <lineage>
        <taxon>Eukaryota</taxon>
        <taxon>Metazoa</taxon>
        <taxon>Spiralia</taxon>
        <taxon>Lophotrochozoa</taxon>
        <taxon>Mollusca</taxon>
        <taxon>Cephalopoda</taxon>
        <taxon>Coleoidea</taxon>
        <taxon>Octopodiformes</taxon>
        <taxon>Octopoda</taxon>
        <taxon>Incirrata</taxon>
        <taxon>Octopodidae</taxon>
        <taxon>Octopus</taxon>
    </lineage>
</organism>
<feature type="binding site" evidence="4">
    <location>
        <begin position="462"/>
        <end position="466"/>
    </location>
    <ligand>
        <name>ATP</name>
        <dbReference type="ChEBI" id="CHEBI:30616"/>
    </ligand>
</feature>
<dbReference type="PANTHER" id="PTHR11782:SF121">
    <property type="entry name" value="NUCLEOSIDE-DIPHOSPHATASE MIG-23"/>
    <property type="match status" value="1"/>
</dbReference>
<dbReference type="GO" id="GO:0017111">
    <property type="term" value="F:ribonucleoside triphosphate phosphatase activity"/>
    <property type="evidence" value="ECO:0007669"/>
    <property type="project" value="TreeGrafter"/>
</dbReference>
<evidence type="ECO:0000256" key="2">
    <source>
        <dbReference type="ARBA" id="ARBA00022801"/>
    </source>
</evidence>
<dbReference type="GO" id="GO:0005794">
    <property type="term" value="C:Golgi apparatus"/>
    <property type="evidence" value="ECO:0007669"/>
    <property type="project" value="TreeGrafter"/>
</dbReference>
<accession>A0AA36FDF6</accession>
<evidence type="ECO:0000256" key="5">
    <source>
        <dbReference type="RuleBase" id="RU003833"/>
    </source>
</evidence>
<proteinExistence type="inferred from homology"/>
<dbReference type="Gene3D" id="3.30.420.40">
    <property type="match status" value="1"/>
</dbReference>
<dbReference type="GO" id="GO:0006256">
    <property type="term" value="P:UDP catabolic process"/>
    <property type="evidence" value="ECO:0007669"/>
    <property type="project" value="TreeGrafter"/>
</dbReference>
<comment type="similarity">
    <text evidence="1 5">Belongs to the GDA1/CD39 NTPase family.</text>
</comment>
<keyword evidence="2 5" id="KW-0378">Hydrolase</keyword>
<feature type="active site" description="Proton acceptor" evidence="3">
    <location>
        <position position="410"/>
    </location>
</feature>
<dbReference type="InterPro" id="IPR000407">
    <property type="entry name" value="GDA1_CD39_NTPase"/>
</dbReference>
<dbReference type="AlphaFoldDB" id="A0AA36FDF6"/>
<dbReference type="Proteomes" id="UP001162480">
    <property type="component" value="Chromosome 14"/>
</dbReference>
<evidence type="ECO:0000313" key="7">
    <source>
        <dbReference type="EMBL" id="CAI9733144.1"/>
    </source>
</evidence>
<keyword evidence="8" id="KW-1185">Reference proteome</keyword>
<keyword evidence="4" id="KW-0547">Nucleotide-binding</keyword>
<dbReference type="PROSITE" id="PS01238">
    <property type="entry name" value="GDA1_CD39_NTPASE"/>
    <property type="match status" value="1"/>
</dbReference>
<dbReference type="Gene3D" id="3.30.420.10">
    <property type="entry name" value="Ribonuclease H-like superfamily/Ribonuclease H"/>
    <property type="match status" value="1"/>
</dbReference>
<name>A0AA36FDF6_OCTVU</name>
<evidence type="ECO:0000256" key="4">
    <source>
        <dbReference type="PIRSR" id="PIRSR600407-2"/>
    </source>
</evidence>
<evidence type="ECO:0000256" key="6">
    <source>
        <dbReference type="SAM" id="Phobius"/>
    </source>
</evidence>
<dbReference type="EMBL" id="OX597827">
    <property type="protein sequence ID" value="CAI9733144.1"/>
    <property type="molecule type" value="Genomic_DNA"/>
</dbReference>
<keyword evidence="6" id="KW-0812">Transmembrane</keyword>
<dbReference type="FunFam" id="3.30.420.150:FF:000003">
    <property type="entry name" value="ectonucleoside triphosphate diphosphohydrolase 7"/>
    <property type="match status" value="1"/>
</dbReference>
<feature type="transmembrane region" description="Helical" evidence="6">
    <location>
        <begin position="200"/>
        <end position="223"/>
    </location>
</feature>
<dbReference type="GO" id="GO:0004382">
    <property type="term" value="F:GDP phosphatase activity"/>
    <property type="evidence" value="ECO:0007669"/>
    <property type="project" value="TreeGrafter"/>
</dbReference>
<evidence type="ECO:0000256" key="3">
    <source>
        <dbReference type="PIRSR" id="PIRSR600407-1"/>
    </source>
</evidence>
<evidence type="ECO:0000256" key="1">
    <source>
        <dbReference type="ARBA" id="ARBA00009283"/>
    </source>
</evidence>
<protein>
    <submittedName>
        <fullName evidence="7">Ectonucleoside triphosphate diphosphohydrolase 4-like</fullName>
    </submittedName>
</protein>
<gene>
    <name evidence="7" type="ORF">OCTVUL_1B007499</name>
</gene>
<dbReference type="GO" id="GO:0003676">
    <property type="term" value="F:nucleic acid binding"/>
    <property type="evidence" value="ECO:0007669"/>
    <property type="project" value="InterPro"/>
</dbReference>
<keyword evidence="4" id="KW-0067">ATP-binding</keyword>